<name>F8B034_9ACTN</name>
<evidence type="ECO:0000256" key="2">
    <source>
        <dbReference type="ARBA" id="ARBA00022527"/>
    </source>
</evidence>
<feature type="region of interest" description="Disordered" evidence="8">
    <location>
        <begin position="539"/>
        <end position="563"/>
    </location>
</feature>
<dbReference type="Pfam" id="PF00069">
    <property type="entry name" value="Pkinase"/>
    <property type="match status" value="1"/>
</dbReference>
<evidence type="ECO:0000313" key="11">
    <source>
        <dbReference type="Proteomes" id="UP000001549"/>
    </source>
</evidence>
<dbReference type="InterPro" id="IPR056822">
    <property type="entry name" value="TEN_NHL"/>
</dbReference>
<keyword evidence="3 10" id="KW-0808">Transferase</keyword>
<dbReference type="SMART" id="SM00220">
    <property type="entry name" value="S_TKc"/>
    <property type="match status" value="1"/>
</dbReference>
<feature type="compositionally biased region" description="Pro residues" evidence="8">
    <location>
        <begin position="414"/>
        <end position="423"/>
    </location>
</feature>
<feature type="region of interest" description="Disordered" evidence="8">
    <location>
        <begin position="105"/>
        <end position="127"/>
    </location>
</feature>
<dbReference type="Proteomes" id="UP000001549">
    <property type="component" value="Chromosome"/>
</dbReference>
<evidence type="ECO:0000313" key="10">
    <source>
        <dbReference type="EMBL" id="AEH11731.1"/>
    </source>
</evidence>
<organism evidence="10 11">
    <name type="scientific">Candidatus Protofrankia datiscae</name>
    <dbReference type="NCBI Taxonomy" id="2716812"/>
    <lineage>
        <taxon>Bacteria</taxon>
        <taxon>Bacillati</taxon>
        <taxon>Actinomycetota</taxon>
        <taxon>Actinomycetes</taxon>
        <taxon>Frankiales</taxon>
        <taxon>Frankiaceae</taxon>
        <taxon>Protofrankia</taxon>
    </lineage>
</organism>
<evidence type="ECO:0000256" key="3">
    <source>
        <dbReference type="ARBA" id="ARBA00022679"/>
    </source>
</evidence>
<dbReference type="EC" id="2.7.11.1" evidence="1"/>
<keyword evidence="4 7" id="KW-0547">Nucleotide-binding</keyword>
<feature type="region of interest" description="Disordered" evidence="8">
    <location>
        <begin position="723"/>
        <end position="753"/>
    </location>
</feature>
<evidence type="ECO:0000256" key="4">
    <source>
        <dbReference type="ARBA" id="ARBA00022741"/>
    </source>
</evidence>
<dbReference type="InterPro" id="IPR000719">
    <property type="entry name" value="Prot_kinase_dom"/>
</dbReference>
<feature type="compositionally biased region" description="Low complexity" evidence="8">
    <location>
        <begin position="309"/>
        <end position="320"/>
    </location>
</feature>
<dbReference type="InterPro" id="IPR008271">
    <property type="entry name" value="Ser/Thr_kinase_AS"/>
</dbReference>
<evidence type="ECO:0000256" key="5">
    <source>
        <dbReference type="ARBA" id="ARBA00022777"/>
    </source>
</evidence>
<dbReference type="PANTHER" id="PTHR43289">
    <property type="entry name" value="MITOGEN-ACTIVATED PROTEIN KINASE KINASE KINASE 20-RELATED"/>
    <property type="match status" value="1"/>
</dbReference>
<dbReference type="EMBL" id="CP002801">
    <property type="protein sequence ID" value="AEH11731.1"/>
    <property type="molecule type" value="Genomic_DNA"/>
</dbReference>
<proteinExistence type="predicted"/>
<dbReference type="KEGG" id="fsy:FsymDg_4483"/>
<dbReference type="HOGENOM" id="CLU_383001_0_0_11"/>
<dbReference type="InterPro" id="IPR011009">
    <property type="entry name" value="Kinase-like_dom_sf"/>
</dbReference>
<dbReference type="RefSeq" id="WP_013875576.1">
    <property type="nucleotide sequence ID" value="NC_015656.1"/>
</dbReference>
<dbReference type="Gene3D" id="3.30.200.20">
    <property type="entry name" value="Phosphorylase Kinase, domain 1"/>
    <property type="match status" value="1"/>
</dbReference>
<protein>
    <recommendedName>
        <fullName evidence="1">non-specific serine/threonine protein kinase</fullName>
        <ecNumber evidence="1">2.7.11.1</ecNumber>
    </recommendedName>
</protein>
<sequence length="852" mass="86133">MAVDRARVAAALPDYDVGDELGRGGFGVVFAGRHKLIQRDVAVKVLPEEDGGAEEVRERFLVEARLLAGFDHPHVVRVYDYVERGGLCLLVMEKLTGGSLRQRFATGPDGRWRRGTGPSGPGGSNQPAACAIGLSAATALAAAHARGVLHRDIKPDNLLFTDAGLPKVTDFGIAKILETTATTTTGLVGTPRYMAPEQISGDRLSPATDLYALGLVLYELLAGRPPFERHLSVPAMLHHHLNVPPAQLTEAPEPVAAVIGRALEKSPPARHSSAQEFAIDLARAAASAYGPGWLTASRVPTSLPDAVTAAARGDAAATPRSPAQPRPATTRPWWSTSGAATGTDTDTDAGTGGDTTRLVTPDSPPVSAADPAAGWPDGRVPARVAWQPAGQPLGGPSPEPPDGRSSNSFTAPTRTPPPGPPDGRPTGGGERGLEYPEAHGSGARGSGARRVAALFGPRRNRIGAGVLVLVLVAVVLVTVSRGGSSPRPGRAGYSGPAIAGALSSVNGIAVGTDGTIVVSDGSAGRVLTLSPTGTVEWLAGSRPPSPRPAAGASAQPTADTDARRRVLASPSSVAVDTTGAIYVATSTSDGQIFRITRDGGISVVAGSGPELDGFTGNNGAATAAELSQPHGIAVDDNGDILFSEGSRVRKVTVATGRIAAVAGSSTSGTSGDNGPAADALLSVPTDVVIARDGSIYILDGEAETVRKISLKGVISRFAGTAPPATGTAGTASHTPTASPPPVGSAGDGSPATAVTLGDPDGIALAPNGDLYIADYANNVIRLVDAASGVISTFAGSRTATEPGDGGDAREARVYAPTGVAVDGTGAVYIAQYGGIVRRVGPDGLISTILKPS</sequence>
<dbReference type="PROSITE" id="PS00108">
    <property type="entry name" value="PROTEIN_KINASE_ST"/>
    <property type="match status" value="1"/>
</dbReference>
<dbReference type="SUPFAM" id="SSF101898">
    <property type="entry name" value="NHL repeat"/>
    <property type="match status" value="1"/>
</dbReference>
<dbReference type="eggNOG" id="COG3391">
    <property type="taxonomic scope" value="Bacteria"/>
</dbReference>
<dbReference type="STRING" id="656024.FsymDg_4483"/>
<dbReference type="Pfam" id="PF25021">
    <property type="entry name" value="TEN_NHL"/>
    <property type="match status" value="1"/>
</dbReference>
<evidence type="ECO:0000256" key="6">
    <source>
        <dbReference type="ARBA" id="ARBA00022840"/>
    </source>
</evidence>
<evidence type="ECO:0000259" key="9">
    <source>
        <dbReference type="PROSITE" id="PS50011"/>
    </source>
</evidence>
<keyword evidence="11" id="KW-1185">Reference proteome</keyword>
<dbReference type="AlphaFoldDB" id="F8B034"/>
<dbReference type="PANTHER" id="PTHR43289:SF6">
    <property type="entry name" value="SERINE_THREONINE-PROTEIN KINASE NEKL-3"/>
    <property type="match status" value="1"/>
</dbReference>
<dbReference type="SUPFAM" id="SSF56112">
    <property type="entry name" value="Protein kinase-like (PK-like)"/>
    <property type="match status" value="1"/>
</dbReference>
<dbReference type="CDD" id="cd14014">
    <property type="entry name" value="STKc_PknB_like"/>
    <property type="match status" value="1"/>
</dbReference>
<feature type="region of interest" description="Disordered" evidence="8">
    <location>
        <begin position="309"/>
        <end position="447"/>
    </location>
</feature>
<keyword evidence="6 7" id="KW-0067">ATP-binding</keyword>
<feature type="compositionally biased region" description="Low complexity" evidence="8">
    <location>
        <begin position="723"/>
        <end position="736"/>
    </location>
</feature>
<dbReference type="GO" id="GO:0004674">
    <property type="term" value="F:protein serine/threonine kinase activity"/>
    <property type="evidence" value="ECO:0007669"/>
    <property type="project" value="UniProtKB-KW"/>
</dbReference>
<feature type="domain" description="Protein kinase" evidence="9">
    <location>
        <begin position="15"/>
        <end position="294"/>
    </location>
</feature>
<dbReference type="Gene3D" id="1.10.510.10">
    <property type="entry name" value="Transferase(Phosphotransferase) domain 1"/>
    <property type="match status" value="1"/>
</dbReference>
<dbReference type="PROSITE" id="PS50011">
    <property type="entry name" value="PROTEIN_KINASE_DOM"/>
    <property type="match status" value="1"/>
</dbReference>
<evidence type="ECO:0000256" key="8">
    <source>
        <dbReference type="SAM" id="MobiDB-lite"/>
    </source>
</evidence>
<feature type="binding site" evidence="7">
    <location>
        <position position="44"/>
    </location>
    <ligand>
        <name>ATP</name>
        <dbReference type="ChEBI" id="CHEBI:30616"/>
    </ligand>
</feature>
<dbReference type="InterPro" id="IPR011042">
    <property type="entry name" value="6-blade_b-propeller_TolB-like"/>
</dbReference>
<dbReference type="GO" id="GO:0005524">
    <property type="term" value="F:ATP binding"/>
    <property type="evidence" value="ECO:0007669"/>
    <property type="project" value="UniProtKB-UniRule"/>
</dbReference>
<keyword evidence="2 10" id="KW-0723">Serine/threonine-protein kinase</keyword>
<dbReference type="InterPro" id="IPR017441">
    <property type="entry name" value="Protein_kinase_ATP_BS"/>
</dbReference>
<evidence type="ECO:0000256" key="7">
    <source>
        <dbReference type="PROSITE-ProRule" id="PRU10141"/>
    </source>
</evidence>
<accession>F8B034</accession>
<dbReference type="Gene3D" id="2.120.10.30">
    <property type="entry name" value="TolB, C-terminal domain"/>
    <property type="match status" value="3"/>
</dbReference>
<keyword evidence="5 10" id="KW-0418">Kinase</keyword>
<dbReference type="PROSITE" id="PS00107">
    <property type="entry name" value="PROTEIN_KINASE_ATP"/>
    <property type="match status" value="1"/>
</dbReference>
<gene>
    <name evidence="10" type="ordered locus">FsymDg_4483</name>
</gene>
<dbReference type="eggNOG" id="COG0515">
    <property type="taxonomic scope" value="Bacteria"/>
</dbReference>
<evidence type="ECO:0000256" key="1">
    <source>
        <dbReference type="ARBA" id="ARBA00012513"/>
    </source>
</evidence>
<reference evidence="10 11" key="1">
    <citation type="submission" date="2011-05" db="EMBL/GenBank/DDBJ databases">
        <title>Complete sequence of chromosome of Frankia symbiont of Datisca glomerata.</title>
        <authorList>
            <consortium name="US DOE Joint Genome Institute"/>
            <person name="Lucas S."/>
            <person name="Han J."/>
            <person name="Lapidus A."/>
            <person name="Cheng J.-F."/>
            <person name="Goodwin L."/>
            <person name="Pitluck S."/>
            <person name="Peters L."/>
            <person name="Mikhailova N."/>
            <person name="Chertkov O."/>
            <person name="Teshima H."/>
            <person name="Han C."/>
            <person name="Tapia R."/>
            <person name="Land M."/>
            <person name="Hauser L."/>
            <person name="Kyrpides N."/>
            <person name="Ivanova N."/>
            <person name="Pagani I."/>
            <person name="Berry A."/>
            <person name="Pawlowski K."/>
            <person name="Persson T."/>
            <person name="Vanden Heuvel B."/>
            <person name="Benson D."/>
            <person name="Woyke T."/>
        </authorList>
    </citation>
    <scope>NUCLEOTIDE SEQUENCE [LARGE SCALE GENOMIC DNA]</scope>
    <source>
        <strain evidence="11">4085684</strain>
    </source>
</reference>